<dbReference type="EMBL" id="MU273481">
    <property type="protein sequence ID" value="KAI0035629.1"/>
    <property type="molecule type" value="Genomic_DNA"/>
</dbReference>
<protein>
    <submittedName>
        <fullName evidence="1">Uncharacterized protein</fullName>
    </submittedName>
</protein>
<name>A0ACB8QUW4_9AGAM</name>
<proteinExistence type="predicted"/>
<reference evidence="1" key="2">
    <citation type="journal article" date="2022" name="New Phytol.">
        <title>Evolutionary transition to the ectomycorrhizal habit in the genomes of a hyperdiverse lineage of mushroom-forming fungi.</title>
        <authorList>
            <person name="Looney B."/>
            <person name="Miyauchi S."/>
            <person name="Morin E."/>
            <person name="Drula E."/>
            <person name="Courty P.E."/>
            <person name="Kohler A."/>
            <person name="Kuo A."/>
            <person name="LaButti K."/>
            <person name="Pangilinan J."/>
            <person name="Lipzen A."/>
            <person name="Riley R."/>
            <person name="Andreopoulos W."/>
            <person name="He G."/>
            <person name="Johnson J."/>
            <person name="Nolan M."/>
            <person name="Tritt A."/>
            <person name="Barry K.W."/>
            <person name="Grigoriev I.V."/>
            <person name="Nagy L.G."/>
            <person name="Hibbett D."/>
            <person name="Henrissat B."/>
            <person name="Matheny P.B."/>
            <person name="Labbe J."/>
            <person name="Martin F.M."/>
        </authorList>
    </citation>
    <scope>NUCLEOTIDE SEQUENCE</scope>
    <source>
        <strain evidence="1">EC-137</strain>
    </source>
</reference>
<feature type="non-terminal residue" evidence="1">
    <location>
        <position position="1"/>
    </location>
</feature>
<evidence type="ECO:0000313" key="2">
    <source>
        <dbReference type="Proteomes" id="UP000814128"/>
    </source>
</evidence>
<evidence type="ECO:0000313" key="1">
    <source>
        <dbReference type="EMBL" id="KAI0035629.1"/>
    </source>
</evidence>
<dbReference type="Proteomes" id="UP000814128">
    <property type="component" value="Unassembled WGS sequence"/>
</dbReference>
<organism evidence="1 2">
    <name type="scientific">Vararia minispora EC-137</name>
    <dbReference type="NCBI Taxonomy" id="1314806"/>
    <lineage>
        <taxon>Eukaryota</taxon>
        <taxon>Fungi</taxon>
        <taxon>Dikarya</taxon>
        <taxon>Basidiomycota</taxon>
        <taxon>Agaricomycotina</taxon>
        <taxon>Agaricomycetes</taxon>
        <taxon>Russulales</taxon>
        <taxon>Lachnocladiaceae</taxon>
        <taxon>Vararia</taxon>
    </lineage>
</organism>
<gene>
    <name evidence="1" type="ORF">K488DRAFT_42813</name>
</gene>
<accession>A0ACB8QUW4</accession>
<comment type="caution">
    <text evidence="1">The sequence shown here is derived from an EMBL/GenBank/DDBJ whole genome shotgun (WGS) entry which is preliminary data.</text>
</comment>
<reference evidence="1" key="1">
    <citation type="submission" date="2021-02" db="EMBL/GenBank/DDBJ databases">
        <authorList>
            <consortium name="DOE Joint Genome Institute"/>
            <person name="Ahrendt S."/>
            <person name="Looney B.P."/>
            <person name="Miyauchi S."/>
            <person name="Morin E."/>
            <person name="Drula E."/>
            <person name="Courty P.E."/>
            <person name="Chicoki N."/>
            <person name="Fauchery L."/>
            <person name="Kohler A."/>
            <person name="Kuo A."/>
            <person name="Labutti K."/>
            <person name="Pangilinan J."/>
            <person name="Lipzen A."/>
            <person name="Riley R."/>
            <person name="Andreopoulos W."/>
            <person name="He G."/>
            <person name="Johnson J."/>
            <person name="Barry K.W."/>
            <person name="Grigoriev I.V."/>
            <person name="Nagy L."/>
            <person name="Hibbett D."/>
            <person name="Henrissat B."/>
            <person name="Matheny P.B."/>
            <person name="Labbe J."/>
            <person name="Martin F."/>
        </authorList>
    </citation>
    <scope>NUCLEOTIDE SEQUENCE</scope>
    <source>
        <strain evidence="1">EC-137</strain>
    </source>
</reference>
<keyword evidence="2" id="KW-1185">Reference proteome</keyword>
<sequence length="634" mass="69946">GPLHPELQLARCMSNRYKAEQFPRCVACTRRWAGDTCRFQGIRFFLKDTRGAIVGASFVENQKPDGPNMRFPTRWNKPLDRATIERVKRTVAKALLPALKAELAHLDKSGVICRPRDSDVRATCDTCMTSIFSASWLCRLCGREACADCYKTVRELTEPRPGAGDAEIAAQQARREAHAHANPFFLSCTRRSEHNAQDFSPTSRFHRPELAQVIKAMEALLAGEQKVGQCVRKAPSDAEERHGGGLLESPARVYSSVFANGAAVSTAQGVPLTGQLMSSGGETSPAEIPAGSGSGTPILPCRIRADFHAGELSDTQFADLLKKGKPVIVTGLESRFESFTPDWFKDRYGSTPCSIVNTQTEIAQKDTVHAFFASFGKHTGPGMKLKDWPPPGGFRNAVPELWDALQKEMPFGSFCRRDGVLNLASHFPANMLSPELGPRMYCATETFTGAGSHGSTRLHLDTADGVNIMLYAEPCADQTPGFAVWDLYRAEDTSKIRKFLRSRQDDDLTTGGVGAAGAHDPILAGAVYLDDEMREELAEEYGVRSHRVYQRAGDAVFIPAGVAHQVANRANCIKVAIDFVSPENIARCEQLMDEFREQNQSMAWREDSLQLQTMMWFAWLSCTKQEAERDVERG</sequence>